<comment type="caution">
    <text evidence="2">The sequence shown here is derived from an EMBL/GenBank/DDBJ whole genome shotgun (WGS) entry which is preliminary data.</text>
</comment>
<feature type="compositionally biased region" description="Polar residues" evidence="1">
    <location>
        <begin position="777"/>
        <end position="790"/>
    </location>
</feature>
<dbReference type="Proteomes" id="UP000663829">
    <property type="component" value="Unassembled WGS sequence"/>
</dbReference>
<name>A0A814PMK8_9BILA</name>
<keyword evidence="4" id="KW-1185">Reference proteome</keyword>
<dbReference type="EMBL" id="CAJNOQ010005688">
    <property type="protein sequence ID" value="CAF1108076.1"/>
    <property type="molecule type" value="Genomic_DNA"/>
</dbReference>
<accession>A0A814PMK8</accession>
<reference evidence="2" key="1">
    <citation type="submission" date="2021-02" db="EMBL/GenBank/DDBJ databases">
        <authorList>
            <person name="Nowell W R."/>
        </authorList>
    </citation>
    <scope>NUCLEOTIDE SEQUENCE</scope>
</reference>
<evidence type="ECO:0000313" key="4">
    <source>
        <dbReference type="Proteomes" id="UP000663829"/>
    </source>
</evidence>
<evidence type="ECO:0000313" key="3">
    <source>
        <dbReference type="EMBL" id="CAF3872635.1"/>
    </source>
</evidence>
<gene>
    <name evidence="2" type="ORF">GPM918_LOCUS19092</name>
    <name evidence="3" type="ORF">SRO942_LOCUS19090</name>
</gene>
<dbReference type="EMBL" id="CAJOBC010005689">
    <property type="protein sequence ID" value="CAF3872635.1"/>
    <property type="molecule type" value="Genomic_DNA"/>
</dbReference>
<sequence length="1512" mass="172606">MTSISSFGEQMTQNIQEAAQRKLDLSTVLEADQHRIFAQLQGLRGFEETPLFFCFMALLSHFSRDSYYLAYRTEDKKPINLYVVLVGDSGSGKTQLIGQMELAKDKVEQVFQSFYIRKMDYGEISASSSSVVKNVNHLGLRKLLALGSCCYMNDEADVFFDPYGVFDVGNSKYNNETCLLLQAFDGLENDNRSTGSTTTRITKARLSILAATTGGKYQKLLFNWSRFAGFEGIHNRMSYLALDGIQAIRPQNIQAFHKEKQMPTLAHVLVVAHLFGTIEYDWRKTDDELKLEAYDSAPFLQNSTTSAFDETQATTASSGTQVESSAWNLAFNLTSDHLQWMLDNKRQPLQIRNIYAKTTTIYPRYCALFQLFRHCVTVLQHLSDDIDFDEGFEKYGRINANFTKNAKIKIHDLFLSSAKQSKTDPTVPVLLIEKESCVAAWQYYEFLFHNALTLFKMPPSPSSSILSGPNLPTSTNERKILEFQFNQFMPGALTGKIPDTNEPSPFHNAPHLVDATISKLIADGIIAKGYFLLDARCRRRQSFMKLPVPLDPKLRDDFETKLARYQVSLRQYEQMYKRYSSPQNHTLSLEAIEYFKTQARFVNEYHKYHELEGVIETYVELGHIVKVACDSETFYDVSPTATVFESETRSPQSKQITLKTKTTSSILKQTSVTEIQLDISPPNDDITSLLQTKSPLLPPSPITLPSTFKDSSEMRNVLQVISSDQSQNDCFNEPPLYSGNLQEESQNTCRSSKEQNEINEISFINAEVADKPRESGSTDMASSDNETNQPIDLDPAPRYVYEHMKKENQLSPHTLSVQTVDPKLKKVAAKIMSSQSVVFAQADVSRITSNHAAREDAKNLLLFNSLLQTGAYFVTRNTGAKTPKVFSHQGYLQAFPATGTSSDKLHFIKALTRCTGLDWDGYVAVFAKYPGNNVWFGNTSWKISKELEDLLDTDYYYSQYISYDKRRWTYGPLQTPTSVLPAGPLDEFDELHNKRSKRTQRRKQGESVSNSRETNASRIHVSNSQVNSQAIQLKTNSRCKQMDEKSLQINWLIYNLMRFVFMLTDRDNFEIPSSLRAKHVKDEYFKKNNDFFYALFVAFWTRHKLLSKSKSCCENCTRVFITDGHRKANRFVCKQKDVCDMSIPEMGAVVIGCPETPNRFTGKKENSILFRHNSSYSNILFIFRLLSFVYVLIGDRTLCEYHQPQTRTTSVQLINKKVDQFTEENLKLAKEAQEEEYQVAAKEETCNVYRDDIIDERKLSSYGFLATFLNCSVIVGFDECPRSEGMRRVVRHLLRILEYGDLPPAMLYDCACMLKLFIDKWYKTNHLKKSSRTKFLHTMHLAIDRFHQPNHLRQMCQKEMCVDHDSHKGIYNQVDSQVAERMFSYFTNFKHAFRAYSYPKSFTFFLILFHLKNCSITKIQSDQQLIGLQVIPPDVVTKINQAFRHAFFSTPLTGEWSTKTGTTSAVSTTFSGVSDMDGKSIASSKDIIGRALNSVAFISETASTQLKNRALQ</sequence>
<dbReference type="OrthoDB" id="10063690at2759"/>
<feature type="region of interest" description="Disordered" evidence="1">
    <location>
        <begin position="991"/>
        <end position="1028"/>
    </location>
</feature>
<feature type="compositionally biased region" description="Polar residues" evidence="1">
    <location>
        <begin position="1006"/>
        <end position="1028"/>
    </location>
</feature>
<evidence type="ECO:0000256" key="1">
    <source>
        <dbReference type="SAM" id="MobiDB-lite"/>
    </source>
</evidence>
<dbReference type="Proteomes" id="UP000681722">
    <property type="component" value="Unassembled WGS sequence"/>
</dbReference>
<protein>
    <submittedName>
        <fullName evidence="2">Uncharacterized protein</fullName>
    </submittedName>
</protein>
<feature type="region of interest" description="Disordered" evidence="1">
    <location>
        <begin position="769"/>
        <end position="794"/>
    </location>
</feature>
<proteinExistence type="predicted"/>
<evidence type="ECO:0000313" key="2">
    <source>
        <dbReference type="EMBL" id="CAF1108076.1"/>
    </source>
</evidence>
<organism evidence="2 4">
    <name type="scientific">Didymodactylos carnosus</name>
    <dbReference type="NCBI Taxonomy" id="1234261"/>
    <lineage>
        <taxon>Eukaryota</taxon>
        <taxon>Metazoa</taxon>
        <taxon>Spiralia</taxon>
        <taxon>Gnathifera</taxon>
        <taxon>Rotifera</taxon>
        <taxon>Eurotatoria</taxon>
        <taxon>Bdelloidea</taxon>
        <taxon>Philodinida</taxon>
        <taxon>Philodinidae</taxon>
        <taxon>Didymodactylos</taxon>
    </lineage>
</organism>